<keyword evidence="5 9" id="KW-0963">Cytoplasm</keyword>
<dbReference type="CDD" id="cd00501">
    <property type="entry name" value="Peptidase_C15"/>
    <property type="match status" value="1"/>
</dbReference>
<dbReference type="PROSITE" id="PS01333">
    <property type="entry name" value="PYRASE_GLU"/>
    <property type="match status" value="1"/>
</dbReference>
<dbReference type="Gene3D" id="3.40.630.20">
    <property type="entry name" value="Peptidase C15, pyroglutamyl peptidase I-like"/>
    <property type="match status" value="1"/>
</dbReference>
<dbReference type="GO" id="GO:0006508">
    <property type="term" value="P:proteolysis"/>
    <property type="evidence" value="ECO:0007669"/>
    <property type="project" value="UniProtKB-KW"/>
</dbReference>
<feature type="active site" evidence="9">
    <location>
        <position position="165"/>
    </location>
</feature>
<proteinExistence type="inferred from homology"/>
<dbReference type="PATRIC" id="fig|216463.3.peg.445"/>
<comment type="function">
    <text evidence="2 9">Removes 5-oxoproline from various penultimate amino acid residues except L-proline.</text>
</comment>
<accession>A0A0F3RS19</accession>
<dbReference type="STRING" id="216463.VC81_06720"/>
<dbReference type="PROSITE" id="PS01334">
    <property type="entry name" value="PYRASE_CYS"/>
    <property type="match status" value="1"/>
</dbReference>
<keyword evidence="8 9" id="KW-0788">Thiol protease</keyword>
<dbReference type="EMBL" id="JZCR01000015">
    <property type="protein sequence ID" value="KJW12771.1"/>
    <property type="molecule type" value="Genomic_DNA"/>
</dbReference>
<keyword evidence="7 9" id="KW-0378">Hydrolase</keyword>
<keyword evidence="6 9" id="KW-0645">Protease</keyword>
<organism evidence="12 13">
    <name type="scientific">Levilactobacillus spicheri</name>
    <dbReference type="NCBI Taxonomy" id="216463"/>
    <lineage>
        <taxon>Bacteria</taxon>
        <taxon>Bacillati</taxon>
        <taxon>Bacillota</taxon>
        <taxon>Bacilli</taxon>
        <taxon>Lactobacillales</taxon>
        <taxon>Lactobacillaceae</taxon>
        <taxon>Levilactobacillus</taxon>
    </lineage>
</organism>
<dbReference type="AlphaFoldDB" id="A0A0F3RS19"/>
<dbReference type="InterPro" id="IPR036440">
    <property type="entry name" value="Peptidase_C15-like_sf"/>
</dbReference>
<dbReference type="NCBIfam" id="TIGR00504">
    <property type="entry name" value="pyro_pdase"/>
    <property type="match status" value="1"/>
</dbReference>
<evidence type="ECO:0000256" key="8">
    <source>
        <dbReference type="ARBA" id="ARBA00022807"/>
    </source>
</evidence>
<dbReference type="EC" id="3.4.19.3" evidence="9"/>
<evidence type="ECO:0000256" key="1">
    <source>
        <dbReference type="ARBA" id="ARBA00001770"/>
    </source>
</evidence>
<evidence type="ECO:0000256" key="4">
    <source>
        <dbReference type="ARBA" id="ARBA00006641"/>
    </source>
</evidence>
<dbReference type="FunFam" id="3.40.630.20:FF:000001">
    <property type="entry name" value="Pyrrolidone-carboxylate peptidase"/>
    <property type="match status" value="1"/>
</dbReference>
<comment type="catalytic activity">
    <reaction evidence="1 9 10">
        <text>Release of an N-terminal pyroglutamyl group from a polypeptide, the second amino acid generally not being Pro.</text>
        <dbReference type="EC" id="3.4.19.3"/>
    </reaction>
</comment>
<feature type="active site" evidence="9 10">
    <location>
        <position position="78"/>
    </location>
</feature>
<dbReference type="Pfam" id="PF01470">
    <property type="entry name" value="Peptidase_C15"/>
    <property type="match status" value="1"/>
</dbReference>
<comment type="similarity">
    <text evidence="4 9">Belongs to the peptidase C15 family.</text>
</comment>
<dbReference type="HAMAP" id="MF_00417">
    <property type="entry name" value="Pyrrolid_peptidase"/>
    <property type="match status" value="1"/>
</dbReference>
<evidence type="ECO:0000256" key="6">
    <source>
        <dbReference type="ARBA" id="ARBA00022670"/>
    </source>
</evidence>
<gene>
    <name evidence="9" type="primary">pcp</name>
    <name evidence="12" type="ORF">VC81_06720</name>
</gene>
<evidence type="ECO:0000256" key="3">
    <source>
        <dbReference type="ARBA" id="ARBA00004496"/>
    </source>
</evidence>
<evidence type="ECO:0000256" key="7">
    <source>
        <dbReference type="ARBA" id="ARBA00022801"/>
    </source>
</evidence>
<dbReference type="RefSeq" id="WP_045807310.1">
    <property type="nucleotide sequence ID" value="NZ_JZCR01000015.1"/>
</dbReference>
<dbReference type="InterPro" id="IPR029762">
    <property type="entry name" value="PGP-I_bact-type"/>
</dbReference>
<evidence type="ECO:0000256" key="5">
    <source>
        <dbReference type="ARBA" id="ARBA00022490"/>
    </source>
</evidence>
<dbReference type="InterPro" id="IPR033693">
    <property type="entry name" value="PGPEP1_Glu_AS"/>
</dbReference>
<evidence type="ECO:0000313" key="12">
    <source>
        <dbReference type="EMBL" id="KJW12771.1"/>
    </source>
</evidence>
<dbReference type="SUPFAM" id="SSF53182">
    <property type="entry name" value="Pyrrolidone carboxyl peptidase (pyroglutamate aminopeptidase)"/>
    <property type="match status" value="1"/>
</dbReference>
<evidence type="ECO:0000256" key="10">
    <source>
        <dbReference type="PROSITE-ProRule" id="PRU10076"/>
    </source>
</evidence>
<evidence type="ECO:0000256" key="2">
    <source>
        <dbReference type="ARBA" id="ARBA00002280"/>
    </source>
</evidence>
<comment type="caution">
    <text evidence="12">The sequence shown here is derived from an EMBL/GenBank/DDBJ whole genome shotgun (WGS) entry which is preliminary data.</text>
</comment>
<dbReference type="PIRSF" id="PIRSF015592">
    <property type="entry name" value="Prld-crbxl_pptds"/>
    <property type="match status" value="1"/>
</dbReference>
<dbReference type="PANTHER" id="PTHR23402:SF1">
    <property type="entry name" value="PYROGLUTAMYL-PEPTIDASE I"/>
    <property type="match status" value="1"/>
</dbReference>
<dbReference type="InterPro" id="IPR033694">
    <property type="entry name" value="PGPEP1_Cys_AS"/>
</dbReference>
<sequence>MKILVTGFDPFGKETINPAWEAVRRLPATIAGAQIVTLQVPTVFDQAASVVHAAIVREQPDVVLNIGQAGGRSGLTPERVAINLNDAGIADNQGNQPVDQPIQADGAAAYFTQLPVKAMVAAIRAAGLPGYLSTTAGTFVCNHLMYQVQYQRAHEFPRLRAGFMHIPFLPSQVSARPGVPSLALTDDVRGLTAAITAIVTQSEDEKNA</sequence>
<dbReference type="InterPro" id="IPR016125">
    <property type="entry name" value="Peptidase_C15-like"/>
</dbReference>
<evidence type="ECO:0000256" key="11">
    <source>
        <dbReference type="PROSITE-ProRule" id="PRU10077"/>
    </source>
</evidence>
<dbReference type="Proteomes" id="UP000033491">
    <property type="component" value="Unassembled WGS sequence"/>
</dbReference>
<comment type="subunit">
    <text evidence="9">Homotetramer.</text>
</comment>
<evidence type="ECO:0000256" key="9">
    <source>
        <dbReference type="HAMAP-Rule" id="MF_00417"/>
    </source>
</evidence>
<name>A0A0F3RS19_9LACO</name>
<dbReference type="NCBIfam" id="NF009676">
    <property type="entry name" value="PRK13197.1"/>
    <property type="match status" value="1"/>
</dbReference>
<dbReference type="PRINTS" id="PR00706">
    <property type="entry name" value="PYROGLUPTASE"/>
</dbReference>
<dbReference type="PANTHER" id="PTHR23402">
    <property type="entry name" value="PROTEASE FAMILY C15 PYROGLUTAMYL-PEPTIDASE I-RELATED"/>
    <property type="match status" value="1"/>
</dbReference>
<dbReference type="OrthoDB" id="9779738at2"/>
<protein>
    <recommendedName>
        <fullName evidence="9">Pyrrolidone-carboxylate peptidase</fullName>
        <ecNumber evidence="9">3.4.19.3</ecNumber>
    </recommendedName>
    <alternativeName>
        <fullName evidence="9">5-oxoprolyl-peptidase</fullName>
    </alternativeName>
    <alternativeName>
        <fullName evidence="9">Pyroglutamyl-peptidase I</fullName>
        <shortName evidence="9">PGP-I</shortName>
        <shortName evidence="9">Pyrase</shortName>
    </alternativeName>
</protein>
<dbReference type="GO" id="GO:0016920">
    <property type="term" value="F:pyroglutamyl-peptidase activity"/>
    <property type="evidence" value="ECO:0007669"/>
    <property type="project" value="UniProtKB-UniRule"/>
</dbReference>
<dbReference type="GO" id="GO:0005829">
    <property type="term" value="C:cytosol"/>
    <property type="evidence" value="ECO:0007669"/>
    <property type="project" value="InterPro"/>
</dbReference>
<feature type="active site" evidence="9 11">
    <location>
        <position position="141"/>
    </location>
</feature>
<evidence type="ECO:0000313" key="13">
    <source>
        <dbReference type="Proteomes" id="UP000033491"/>
    </source>
</evidence>
<comment type="subcellular location">
    <subcellularLocation>
        <location evidence="3 9">Cytoplasm</location>
    </subcellularLocation>
</comment>
<dbReference type="InterPro" id="IPR000816">
    <property type="entry name" value="Peptidase_C15"/>
</dbReference>
<reference evidence="12 13" key="1">
    <citation type="submission" date="2015-03" db="EMBL/GenBank/DDBJ databases">
        <authorList>
            <person name="Zheng J."/>
            <person name="Ganezle M."/>
        </authorList>
    </citation>
    <scope>NUCLEOTIDE SEQUENCE [LARGE SCALE GENOMIC DNA]</scope>
    <source>
        <strain evidence="12 13">LP38</strain>
    </source>
</reference>